<accession>J9USU9</accession>
<dbReference type="PATRIC" id="fig|1133568.3.peg.2597"/>
<evidence type="ECO:0000313" key="1">
    <source>
        <dbReference type="EMBL" id="AFR71920.1"/>
    </source>
</evidence>
<proteinExistence type="predicted"/>
<organism evidence="1 2">
    <name type="scientific">Brachyspira pilosicoli B2904</name>
    <dbReference type="NCBI Taxonomy" id="1133568"/>
    <lineage>
        <taxon>Bacteria</taxon>
        <taxon>Pseudomonadati</taxon>
        <taxon>Spirochaetota</taxon>
        <taxon>Spirochaetia</taxon>
        <taxon>Brachyspirales</taxon>
        <taxon>Brachyspiraceae</taxon>
        <taxon>Brachyspira</taxon>
    </lineage>
</organism>
<reference evidence="1 2" key="1">
    <citation type="journal article" date="2012" name="BMC Genomics">
        <title>Comparative genomics of Brachyspira pilosicoli strains: genome rearrangements, reductions and correlation of genetic compliment with phenotypic diversity.</title>
        <authorList>
            <person name="Mappley L.J."/>
            <person name="Black M.L."/>
            <person name="Abuoun M."/>
            <person name="Darby A.C."/>
            <person name="Woodward M.J."/>
            <person name="Parkhill J."/>
            <person name="Turner A.K."/>
            <person name="Bellgard M.I."/>
            <person name="La T."/>
            <person name="Phillips N.D."/>
            <person name="La Ragione R.M."/>
            <person name="Hampson D.J."/>
        </authorList>
    </citation>
    <scope>NUCLEOTIDE SEQUENCE [LARGE SCALE GENOMIC DNA]</scope>
    <source>
        <strain evidence="1">B2904</strain>
    </source>
</reference>
<sequence length="83" mass="9916">MSKIIFLLLTIFTTLAYSEIVTMKDVYETKIDTKYIANIIKIGGTHIMRVHLIYGDGRILKYYNVESRDKDYDRLYKIWMNDK</sequence>
<gene>
    <name evidence="1" type="ORF">B2904_orf2599</name>
</gene>
<name>J9USU9_BRAPL</name>
<dbReference type="AlphaFoldDB" id="J9USU9"/>
<dbReference type="HOGENOM" id="CLU_2535984_0_0_12"/>
<dbReference type="RefSeq" id="WP_014936887.1">
    <property type="nucleotide sequence ID" value="NC_018607.1"/>
</dbReference>
<dbReference type="EMBL" id="CP003490">
    <property type="protein sequence ID" value="AFR71920.1"/>
    <property type="molecule type" value="Genomic_DNA"/>
</dbReference>
<dbReference type="Proteomes" id="UP000007346">
    <property type="component" value="Chromosome"/>
</dbReference>
<dbReference type="KEGG" id="bpj:B2904_orf2599"/>
<protein>
    <submittedName>
        <fullName evidence="1">No hits found</fullName>
    </submittedName>
</protein>
<evidence type="ECO:0000313" key="2">
    <source>
        <dbReference type="Proteomes" id="UP000007346"/>
    </source>
</evidence>